<name>T1FZK5_HELRO</name>
<reference evidence="5" key="1">
    <citation type="submission" date="2012-12" db="EMBL/GenBank/DDBJ databases">
        <authorList>
            <person name="Hellsten U."/>
            <person name="Grimwood J."/>
            <person name="Chapman J.A."/>
            <person name="Shapiro H."/>
            <person name="Aerts A."/>
            <person name="Otillar R.P."/>
            <person name="Terry A.Y."/>
            <person name="Boore J.L."/>
            <person name="Simakov O."/>
            <person name="Marletaz F."/>
            <person name="Cho S.-J."/>
            <person name="Edsinger-Gonzales E."/>
            <person name="Havlak P."/>
            <person name="Kuo D.-H."/>
            <person name="Larsson T."/>
            <person name="Lv J."/>
            <person name="Arendt D."/>
            <person name="Savage R."/>
            <person name="Osoegawa K."/>
            <person name="de Jong P."/>
            <person name="Lindberg D.R."/>
            <person name="Seaver E.C."/>
            <person name="Weisblat D.A."/>
            <person name="Putnam N.H."/>
            <person name="Grigoriev I.V."/>
            <person name="Rokhsar D.S."/>
        </authorList>
    </citation>
    <scope>NUCLEOTIDE SEQUENCE</scope>
</reference>
<evidence type="ECO:0000259" key="2">
    <source>
        <dbReference type="PROSITE" id="PS51335"/>
    </source>
</evidence>
<dbReference type="STRING" id="6412.T1FZK5"/>
<keyword evidence="1" id="KW-0812">Transmembrane</keyword>
<gene>
    <name evidence="4" type="primary">20214253</name>
    <name evidence="3" type="ORF">HELRODRAFT_68857</name>
</gene>
<dbReference type="InParanoid" id="T1FZK5"/>
<evidence type="ECO:0000313" key="3">
    <source>
        <dbReference type="EMBL" id="ESN94269.1"/>
    </source>
</evidence>
<reference evidence="4" key="3">
    <citation type="submission" date="2015-06" db="UniProtKB">
        <authorList>
            <consortium name="EnsemblMetazoa"/>
        </authorList>
    </citation>
    <scope>IDENTIFICATION</scope>
</reference>
<dbReference type="CTD" id="20214253"/>
<sequence>MILYLLNFLYLNSFTRGIFKWILRIITGKCELLRIVYSKEPDLLKILNIESSLRLSKSRKLNHVHISDNLDDKKLVQDIITEKSINIQYHSRFVVPMELYLSQISGYHKLTREVEHLRKIPYSSENSEHEDLLMKLWNKLNPGVKLPSRKTVLWEDIGFQGKDPATDFRGMGMLGLNCLVYLSLCHTETARYLLSHSHHPKYGYFFAIVGINITSVAYQFLMRGKLRSHFYAAVKKKPLMSDFYRIFIHFYYEFDKYWMSKQPDSIMEFERIRTEFEQIMLNLLESNNVPLQFTFI</sequence>
<dbReference type="InterPro" id="IPR050868">
    <property type="entry name" value="ELMO_domain-containing"/>
</dbReference>
<reference evidence="3 5" key="2">
    <citation type="journal article" date="2013" name="Nature">
        <title>Insights into bilaterian evolution from three spiralian genomes.</title>
        <authorList>
            <person name="Simakov O."/>
            <person name="Marletaz F."/>
            <person name="Cho S.J."/>
            <person name="Edsinger-Gonzales E."/>
            <person name="Havlak P."/>
            <person name="Hellsten U."/>
            <person name="Kuo D.H."/>
            <person name="Larsson T."/>
            <person name="Lv J."/>
            <person name="Arendt D."/>
            <person name="Savage R."/>
            <person name="Osoegawa K."/>
            <person name="de Jong P."/>
            <person name="Grimwood J."/>
            <person name="Chapman J.A."/>
            <person name="Shapiro H."/>
            <person name="Aerts A."/>
            <person name="Otillar R.P."/>
            <person name="Terry A.Y."/>
            <person name="Boore J.L."/>
            <person name="Grigoriev I.V."/>
            <person name="Lindberg D.R."/>
            <person name="Seaver E.C."/>
            <person name="Weisblat D.A."/>
            <person name="Putnam N.H."/>
            <person name="Rokhsar D.S."/>
        </authorList>
    </citation>
    <scope>NUCLEOTIDE SEQUENCE</scope>
</reference>
<dbReference type="FunCoup" id="T1FZK5">
    <property type="interactions" value="750"/>
</dbReference>
<dbReference type="PANTHER" id="PTHR12771">
    <property type="entry name" value="ENGULFMENT AND CELL MOTILITY"/>
    <property type="match status" value="1"/>
</dbReference>
<dbReference type="RefSeq" id="XP_009027214.1">
    <property type="nucleotide sequence ID" value="XM_009028966.1"/>
</dbReference>
<dbReference type="EnsemblMetazoa" id="HelroT68857">
    <property type="protein sequence ID" value="HelroP68857"/>
    <property type="gene ID" value="HelroG68857"/>
</dbReference>
<dbReference type="HOGENOM" id="CLU_056289_0_0_1"/>
<dbReference type="KEGG" id="hro:HELRODRAFT_68857"/>
<dbReference type="OMA" id="WMKWILR"/>
<evidence type="ECO:0000313" key="5">
    <source>
        <dbReference type="Proteomes" id="UP000015101"/>
    </source>
</evidence>
<keyword evidence="1" id="KW-0472">Membrane</keyword>
<proteinExistence type="predicted"/>
<dbReference type="EMBL" id="AMQM01001535">
    <property type="status" value="NOT_ANNOTATED_CDS"/>
    <property type="molecule type" value="Genomic_DNA"/>
</dbReference>
<accession>T1FZK5</accession>
<keyword evidence="1" id="KW-1133">Transmembrane helix</keyword>
<dbReference type="PANTHER" id="PTHR12771:SF51">
    <property type="entry name" value="LD01482P"/>
    <property type="match status" value="1"/>
</dbReference>
<feature type="transmembrane region" description="Helical" evidence="1">
    <location>
        <begin position="202"/>
        <end position="221"/>
    </location>
</feature>
<dbReference type="eggNOG" id="KOG2998">
    <property type="taxonomic scope" value="Eukaryota"/>
</dbReference>
<dbReference type="AlphaFoldDB" id="T1FZK5"/>
<dbReference type="InterPro" id="IPR006816">
    <property type="entry name" value="ELMO_dom"/>
</dbReference>
<dbReference type="EMBL" id="KB097571">
    <property type="protein sequence ID" value="ESN94269.1"/>
    <property type="molecule type" value="Genomic_DNA"/>
</dbReference>
<organism evidence="4 5">
    <name type="scientific">Helobdella robusta</name>
    <name type="common">Californian leech</name>
    <dbReference type="NCBI Taxonomy" id="6412"/>
    <lineage>
        <taxon>Eukaryota</taxon>
        <taxon>Metazoa</taxon>
        <taxon>Spiralia</taxon>
        <taxon>Lophotrochozoa</taxon>
        <taxon>Annelida</taxon>
        <taxon>Clitellata</taxon>
        <taxon>Hirudinea</taxon>
        <taxon>Rhynchobdellida</taxon>
        <taxon>Glossiphoniidae</taxon>
        <taxon>Helobdella</taxon>
    </lineage>
</organism>
<evidence type="ECO:0000313" key="4">
    <source>
        <dbReference type="EnsemblMetazoa" id="HelroP68857"/>
    </source>
</evidence>
<dbReference type="OrthoDB" id="67155at2759"/>
<keyword evidence="5" id="KW-1185">Reference proteome</keyword>
<feature type="domain" description="ELMO" evidence="2">
    <location>
        <begin position="128"/>
        <end position="284"/>
    </location>
</feature>
<evidence type="ECO:0000256" key="1">
    <source>
        <dbReference type="SAM" id="Phobius"/>
    </source>
</evidence>
<dbReference type="Proteomes" id="UP000015101">
    <property type="component" value="Unassembled WGS sequence"/>
</dbReference>
<dbReference type="GO" id="GO:0005096">
    <property type="term" value="F:GTPase activator activity"/>
    <property type="evidence" value="ECO:0000318"/>
    <property type="project" value="GO_Central"/>
</dbReference>
<dbReference type="Pfam" id="PF04727">
    <property type="entry name" value="ELMO_CED12"/>
    <property type="match status" value="1"/>
</dbReference>
<dbReference type="PROSITE" id="PS51335">
    <property type="entry name" value="ELMO"/>
    <property type="match status" value="1"/>
</dbReference>
<dbReference type="GeneID" id="20214253"/>
<protein>
    <recommendedName>
        <fullName evidence="2">ELMO domain-containing protein</fullName>
    </recommendedName>
</protein>